<evidence type="ECO:0000313" key="1">
    <source>
        <dbReference type="EMBL" id="ASO18596.1"/>
    </source>
</evidence>
<dbReference type="AlphaFoldDB" id="A0A221VYI5"/>
<keyword evidence="2" id="KW-1185">Reference proteome</keyword>
<proteinExistence type="predicted"/>
<accession>A0A221VYI5</accession>
<protein>
    <submittedName>
        <fullName evidence="1">Uncharacterized protein</fullName>
    </submittedName>
</protein>
<dbReference type="KEGG" id="ahg:AHOG_04700"/>
<dbReference type="Proteomes" id="UP000204221">
    <property type="component" value="Chromosome"/>
</dbReference>
<sequence>MIDYGRLPLRPLRVSGVDVVTHLPDALTRARMREMEDEIHRCRIAARFRRRGRWRRLSAFASRRAAEADRSLS</sequence>
<gene>
    <name evidence="1" type="ORF">AHOG_04700</name>
</gene>
<dbReference type="EMBL" id="CP022521">
    <property type="protein sequence ID" value="ASO18596.1"/>
    <property type="molecule type" value="Genomic_DNA"/>
</dbReference>
<name>A0A221VYI5_9PSEU</name>
<organism evidence="1 2">
    <name type="scientific">Actinoalloteichus hoggarensis</name>
    <dbReference type="NCBI Taxonomy" id="1470176"/>
    <lineage>
        <taxon>Bacteria</taxon>
        <taxon>Bacillati</taxon>
        <taxon>Actinomycetota</taxon>
        <taxon>Actinomycetes</taxon>
        <taxon>Pseudonocardiales</taxon>
        <taxon>Pseudonocardiaceae</taxon>
        <taxon>Actinoalloteichus</taxon>
    </lineage>
</organism>
<reference evidence="1 2" key="1">
    <citation type="submission" date="2017-07" db="EMBL/GenBank/DDBJ databases">
        <title>Complete genome sequence of Actinoalloteichus hoggarensis DSM 45943, type strain of Actinoalloteichus hoggarensis.</title>
        <authorList>
            <person name="Ruckert C."/>
            <person name="Nouioui I."/>
            <person name="Willmese J."/>
            <person name="van Wezel G."/>
            <person name="Klenk H.-P."/>
            <person name="Kalinowski J."/>
            <person name="Zotchev S.B."/>
        </authorList>
    </citation>
    <scope>NUCLEOTIDE SEQUENCE [LARGE SCALE GENOMIC DNA]</scope>
    <source>
        <strain evidence="1 2">DSM 45943</strain>
    </source>
</reference>
<evidence type="ECO:0000313" key="2">
    <source>
        <dbReference type="Proteomes" id="UP000204221"/>
    </source>
</evidence>